<organism evidence="2 3">
    <name type="scientific">Paucihalobacter ruber</name>
    <dbReference type="NCBI Taxonomy" id="2567861"/>
    <lineage>
        <taxon>Bacteria</taxon>
        <taxon>Pseudomonadati</taxon>
        <taxon>Bacteroidota</taxon>
        <taxon>Flavobacteriia</taxon>
        <taxon>Flavobacteriales</taxon>
        <taxon>Flavobacteriaceae</taxon>
        <taxon>Paucihalobacter</taxon>
    </lineage>
</organism>
<feature type="domain" description="N-acetyltransferase" evidence="1">
    <location>
        <begin position="3"/>
        <end position="151"/>
    </location>
</feature>
<dbReference type="Gene3D" id="3.40.630.30">
    <property type="match status" value="1"/>
</dbReference>
<dbReference type="GO" id="GO:0016747">
    <property type="term" value="F:acyltransferase activity, transferring groups other than amino-acyl groups"/>
    <property type="evidence" value="ECO:0007669"/>
    <property type="project" value="InterPro"/>
</dbReference>
<name>A0A506PD73_9FLAO</name>
<keyword evidence="2" id="KW-0808">Transferase</keyword>
<reference evidence="2 3" key="1">
    <citation type="submission" date="2019-06" db="EMBL/GenBank/DDBJ databases">
        <title>Flavobacteriaceae Paucihalobacterium erythroidium CWB-1, complete genome.</title>
        <authorList>
            <person name="Wu S."/>
        </authorList>
    </citation>
    <scope>NUCLEOTIDE SEQUENCE [LARGE SCALE GENOMIC DNA]</scope>
    <source>
        <strain evidence="2 3">CWB-1</strain>
    </source>
</reference>
<dbReference type="EMBL" id="VHIQ01000008">
    <property type="protein sequence ID" value="TPV31484.1"/>
    <property type="molecule type" value="Genomic_DNA"/>
</dbReference>
<comment type="caution">
    <text evidence="2">The sequence shown here is derived from an EMBL/GenBank/DDBJ whole genome shotgun (WGS) entry which is preliminary data.</text>
</comment>
<dbReference type="Proteomes" id="UP000317332">
    <property type="component" value="Unassembled WGS sequence"/>
</dbReference>
<dbReference type="InterPro" id="IPR000182">
    <property type="entry name" value="GNAT_dom"/>
</dbReference>
<evidence type="ECO:0000313" key="3">
    <source>
        <dbReference type="Proteomes" id="UP000317332"/>
    </source>
</evidence>
<keyword evidence="3" id="KW-1185">Reference proteome</keyword>
<protein>
    <submittedName>
        <fullName evidence="2">GNAT family N-acetyltransferase</fullName>
    </submittedName>
</protein>
<proteinExistence type="predicted"/>
<evidence type="ECO:0000259" key="1">
    <source>
        <dbReference type="PROSITE" id="PS51186"/>
    </source>
</evidence>
<dbReference type="AlphaFoldDB" id="A0A506PD73"/>
<evidence type="ECO:0000313" key="2">
    <source>
        <dbReference type="EMBL" id="TPV31484.1"/>
    </source>
</evidence>
<dbReference type="Pfam" id="PF00583">
    <property type="entry name" value="Acetyltransf_1"/>
    <property type="match status" value="1"/>
</dbReference>
<dbReference type="InterPro" id="IPR016181">
    <property type="entry name" value="Acyl_CoA_acyltransferase"/>
</dbReference>
<accession>A0A506PD73</accession>
<sequence>MDAELVQLKSNEHLFFNILPIEWQDNIVPFWNDYKSSSKVIVFYDGDDVIAGGILFSAMPPDLKLHSTELQTWFDKGYLYIGFLWVAEHKRNQKMGSLWIEKIKDLMPKQKFWLVIEEEDLGKFYEKHHFIKEQTIVNEDTIEWVYAFKPNV</sequence>
<dbReference type="SUPFAM" id="SSF55729">
    <property type="entry name" value="Acyl-CoA N-acyltransferases (Nat)"/>
    <property type="match status" value="1"/>
</dbReference>
<dbReference type="RefSeq" id="WP_140991516.1">
    <property type="nucleotide sequence ID" value="NZ_VHIQ01000008.1"/>
</dbReference>
<dbReference type="OrthoDB" id="1435172at2"/>
<dbReference type="PROSITE" id="PS51186">
    <property type="entry name" value="GNAT"/>
    <property type="match status" value="1"/>
</dbReference>
<gene>
    <name evidence="2" type="ORF">FJ651_14930</name>
</gene>